<dbReference type="GO" id="GO:0016788">
    <property type="term" value="F:hydrolase activity, acting on ester bonds"/>
    <property type="evidence" value="ECO:0007669"/>
    <property type="project" value="UniProtKB-ARBA"/>
</dbReference>
<dbReference type="EMBL" id="FOUF01000025">
    <property type="protein sequence ID" value="SFM65901.1"/>
    <property type="molecule type" value="Genomic_DNA"/>
</dbReference>
<reference evidence="2" key="2">
    <citation type="submission" date="2021-02" db="EMBL/GenBank/DDBJ databases">
        <authorList>
            <person name="Han P."/>
        </authorList>
    </citation>
    <scope>NUCLEOTIDE SEQUENCE</scope>
    <source>
        <strain evidence="2">Nitrosomonas nitrosa 18-3D</strain>
    </source>
</reference>
<evidence type="ECO:0008006" key="5">
    <source>
        <dbReference type="Google" id="ProtNLM"/>
    </source>
</evidence>
<keyword evidence="4" id="KW-1185">Reference proteome</keyword>
<organism evidence="3 4">
    <name type="scientific">Nitrosomonas nitrosa</name>
    <dbReference type="NCBI Taxonomy" id="52442"/>
    <lineage>
        <taxon>Bacteria</taxon>
        <taxon>Pseudomonadati</taxon>
        <taxon>Pseudomonadota</taxon>
        <taxon>Betaproteobacteria</taxon>
        <taxon>Nitrosomonadales</taxon>
        <taxon>Nitrosomonadaceae</taxon>
        <taxon>Nitrosomonas</taxon>
    </lineage>
</organism>
<dbReference type="AlphaFoldDB" id="A0A1I4SND8"/>
<dbReference type="InterPro" id="IPR036514">
    <property type="entry name" value="SGNH_hydro_sf"/>
</dbReference>
<dbReference type="Gene3D" id="3.40.50.1110">
    <property type="entry name" value="SGNH hydrolase"/>
    <property type="match status" value="1"/>
</dbReference>
<evidence type="ECO:0000313" key="4">
    <source>
        <dbReference type="Proteomes" id="UP000199561"/>
    </source>
</evidence>
<feature type="region of interest" description="Disordered" evidence="1">
    <location>
        <begin position="1"/>
        <end position="20"/>
    </location>
</feature>
<dbReference type="RefSeq" id="WP_258192022.1">
    <property type="nucleotide sequence ID" value="NZ_QAOO01000020.1"/>
</dbReference>
<name>A0A1I4SND8_9PROT</name>
<proteinExistence type="predicted"/>
<evidence type="ECO:0000313" key="3">
    <source>
        <dbReference type="EMBL" id="SFM65901.1"/>
    </source>
</evidence>
<gene>
    <name evidence="2" type="ORF">NMYAN_180044</name>
    <name evidence="3" type="ORF">SAMN05421880_12541</name>
</gene>
<accession>A0A1I4SND8</accession>
<protein>
    <recommendedName>
        <fullName evidence="5">SGNH/GDSL hydrolase family protein</fullName>
    </recommendedName>
</protein>
<evidence type="ECO:0000313" key="2">
    <source>
        <dbReference type="EMBL" id="CAE6499934.1"/>
    </source>
</evidence>
<evidence type="ECO:0000256" key="1">
    <source>
        <dbReference type="SAM" id="MobiDB-lite"/>
    </source>
</evidence>
<dbReference type="EMBL" id="CAJNAP010000010">
    <property type="protein sequence ID" value="CAE6499934.1"/>
    <property type="molecule type" value="Genomic_DNA"/>
</dbReference>
<dbReference type="SUPFAM" id="SSF52266">
    <property type="entry name" value="SGNH hydrolase"/>
    <property type="match status" value="1"/>
</dbReference>
<reference evidence="3 4" key="1">
    <citation type="submission" date="2016-10" db="EMBL/GenBank/DDBJ databases">
        <authorList>
            <person name="de Groot N.N."/>
        </authorList>
    </citation>
    <scope>NUCLEOTIDE SEQUENCE [LARGE SCALE GENOMIC DNA]</scope>
    <source>
        <strain evidence="3 4">Nm146</strain>
    </source>
</reference>
<dbReference type="Proteomes" id="UP000199561">
    <property type="component" value="Unassembled WGS sequence"/>
</dbReference>
<dbReference type="Proteomes" id="UP000601736">
    <property type="component" value="Unassembled WGS sequence"/>
</dbReference>
<sequence>MGHMTSVETEQEDDRSKRATRSSMLANRIVLLGASNLTLSLPLAIQQIQHCCGGPSEVLAAVGHGRSYGQSSQVLIRELPGIIESGLWSQLDSWCARPTYALLTDIGNDILYGYQPAQILQWITWCIDQLQRQSASIVVTNLPITSIESLSEWRYQFFRNVFYPFCQLSRREVIECAHAVHQGLIELAARKHYVLCEQDPAWMSPDGIHYAFGSRKRLYQHICKHFNEVHELASRAERKQTSFSSWQQRPQFAYKKMWGKERLCPQPSGLLADNTVVSLY</sequence>